<dbReference type="EC" id="2.7.1.95" evidence="2"/>
<keyword evidence="5 10" id="KW-0547">Nucleotide-binding</keyword>
<evidence type="ECO:0000256" key="2">
    <source>
        <dbReference type="ARBA" id="ARBA00012193"/>
    </source>
</evidence>
<organism evidence="12 13">
    <name type="scientific">[Empedobacter] haloabium</name>
    <dbReference type="NCBI Taxonomy" id="592317"/>
    <lineage>
        <taxon>Bacteria</taxon>
        <taxon>Pseudomonadati</taxon>
        <taxon>Pseudomonadota</taxon>
        <taxon>Betaproteobacteria</taxon>
        <taxon>Burkholderiales</taxon>
        <taxon>Oxalobacteraceae</taxon>
        <taxon>Telluria group</taxon>
        <taxon>Telluria group incertae sedis</taxon>
    </lineage>
</organism>
<evidence type="ECO:0000256" key="1">
    <source>
        <dbReference type="ARBA" id="ARBA00006219"/>
    </source>
</evidence>
<dbReference type="InterPro" id="IPR002575">
    <property type="entry name" value="Aminoglycoside_PTrfase"/>
</dbReference>
<dbReference type="CDD" id="cd05150">
    <property type="entry name" value="APH"/>
    <property type="match status" value="1"/>
</dbReference>
<evidence type="ECO:0000256" key="4">
    <source>
        <dbReference type="ARBA" id="ARBA00022679"/>
    </source>
</evidence>
<evidence type="ECO:0000259" key="11">
    <source>
        <dbReference type="Pfam" id="PF01636"/>
    </source>
</evidence>
<comment type="similarity">
    <text evidence="1 10">Belongs to the aminoglycoside phosphotransferase family.</text>
</comment>
<gene>
    <name evidence="12" type="ORF">E7V67_019385</name>
</gene>
<dbReference type="InterPro" id="IPR024165">
    <property type="entry name" value="Kan/Strep_kinase"/>
</dbReference>
<evidence type="ECO:0000256" key="6">
    <source>
        <dbReference type="ARBA" id="ARBA00022777"/>
    </source>
</evidence>
<evidence type="ECO:0000256" key="7">
    <source>
        <dbReference type="ARBA" id="ARBA00022840"/>
    </source>
</evidence>
<dbReference type="Gene3D" id="3.30.200.20">
    <property type="entry name" value="Phosphorylase Kinase, domain 1"/>
    <property type="match status" value="1"/>
</dbReference>
<keyword evidence="6 10" id="KW-0418">Kinase</keyword>
<dbReference type="Pfam" id="PF01636">
    <property type="entry name" value="APH"/>
    <property type="match status" value="1"/>
</dbReference>
<feature type="domain" description="Aminoglycoside phosphotransferase" evidence="11">
    <location>
        <begin position="22"/>
        <end position="245"/>
    </location>
</feature>
<dbReference type="SUPFAM" id="SSF56112">
    <property type="entry name" value="Protein kinase-like (PK-like)"/>
    <property type="match status" value="1"/>
</dbReference>
<evidence type="ECO:0000256" key="3">
    <source>
        <dbReference type="ARBA" id="ARBA00017903"/>
    </source>
</evidence>
<comment type="catalytic activity">
    <reaction evidence="9">
        <text>kanamycin A + ATP = kanamycin 3'-phosphate + ADP + H(+)</text>
        <dbReference type="Rhea" id="RHEA:24256"/>
        <dbReference type="ChEBI" id="CHEBI:15378"/>
        <dbReference type="ChEBI" id="CHEBI:30616"/>
        <dbReference type="ChEBI" id="CHEBI:57909"/>
        <dbReference type="ChEBI" id="CHEBI:58214"/>
        <dbReference type="ChEBI" id="CHEBI:456216"/>
        <dbReference type="EC" id="2.7.1.95"/>
    </reaction>
</comment>
<dbReference type="PIRSF" id="PIRSF000706">
    <property type="entry name" value="Kanamycin_kin"/>
    <property type="match status" value="1"/>
</dbReference>
<reference evidence="12 13" key="1">
    <citation type="journal article" date="2019" name="Int. J. Syst. Evol. Microbiol.">
        <title>The Draft Whole-Genome Sequence of the Antibiotic Producer Empedobacter haloabium ATCC 31962 Provides Indications for Its Taxonomic Reclassification.</title>
        <authorList>
            <person name="Miess H."/>
            <person name="Arlt P."/>
            <person name="Apel A.K."/>
            <person name="Weber T."/>
            <person name="Nieselt K."/>
            <person name="Hanssen F."/>
            <person name="Czemmel S."/>
            <person name="Nahnsen S."/>
            <person name="Gross H."/>
        </authorList>
    </citation>
    <scope>NUCLEOTIDE SEQUENCE [LARGE SCALE GENOMIC DNA]</scope>
    <source>
        <strain evidence="12 13">ATCC 31962</strain>
    </source>
</reference>
<keyword evidence="13" id="KW-1185">Reference proteome</keyword>
<proteinExistence type="inferred from homology"/>
<evidence type="ECO:0000256" key="9">
    <source>
        <dbReference type="ARBA" id="ARBA00048925"/>
    </source>
</evidence>
<evidence type="ECO:0000313" key="13">
    <source>
        <dbReference type="Proteomes" id="UP000321323"/>
    </source>
</evidence>
<evidence type="ECO:0000256" key="8">
    <source>
        <dbReference type="ARBA" id="ARBA00023251"/>
    </source>
</evidence>
<evidence type="ECO:0000256" key="5">
    <source>
        <dbReference type="ARBA" id="ARBA00022741"/>
    </source>
</evidence>
<accession>A0ABZ1UGK5</accession>
<dbReference type="Proteomes" id="UP000321323">
    <property type="component" value="Chromosome"/>
</dbReference>
<dbReference type="NCBIfam" id="NF033068">
    <property type="entry name" value="APH_3p"/>
    <property type="match status" value="1"/>
</dbReference>
<dbReference type="EMBL" id="CP136508">
    <property type="protein sequence ID" value="WUR11847.1"/>
    <property type="molecule type" value="Genomic_DNA"/>
</dbReference>
<keyword evidence="7 10" id="KW-0067">ATP-binding</keyword>
<evidence type="ECO:0000313" key="12">
    <source>
        <dbReference type="EMBL" id="WUR11847.1"/>
    </source>
</evidence>
<dbReference type="InterPro" id="IPR011009">
    <property type="entry name" value="Kinase-like_dom_sf"/>
</dbReference>
<keyword evidence="8 10" id="KW-0046">Antibiotic resistance</keyword>
<evidence type="ECO:0000256" key="10">
    <source>
        <dbReference type="PIRNR" id="PIRNR000706"/>
    </source>
</evidence>
<dbReference type="Gene3D" id="3.90.1200.10">
    <property type="match status" value="1"/>
</dbReference>
<name>A0ABZ1UGK5_9BURK</name>
<sequence length="264" mass="28517">MVAKYPGNLPNTWHERLERYVVQPHTGGCSEASVWRVAQPDNAPVWFIKSEPATPLAELPGEAVRLRWLAQAGVPCAPVVDTVTAADQHWLLLGAVPGHDLTGVEPAQAVAVLADALRRLHALDPRECPFDHRAQVRIGHALARLDAGLVDADDFDEDNAGCAPGELAALLAERKPAQEDLVVTHGDACLPNVLAQDGEFSGFIDCGRLGVADRHQDLALAVRDIGEALGEAWVEPFLARYFAPGPVAFDAGRAAFYRLLDEFF</sequence>
<protein>
    <recommendedName>
        <fullName evidence="3">Aminoglycoside 3'-phosphotransferase</fullName>
        <ecNumber evidence="2">2.7.1.95</ecNumber>
    </recommendedName>
</protein>
<keyword evidence="4 10" id="KW-0808">Transferase</keyword>